<keyword evidence="1" id="KW-1133">Transmembrane helix</keyword>
<gene>
    <name evidence="2" type="ORF">BTN82_24260</name>
</gene>
<dbReference type="RefSeq" id="WP_075121610.1">
    <property type="nucleotide sequence ID" value="NZ_MSCT01000020.1"/>
</dbReference>
<proteinExistence type="predicted"/>
<dbReference type="AlphaFoldDB" id="A0A1Q8EJ90"/>
<organism evidence="2 3">
    <name type="scientific">Pseudomonas chlororaphis</name>
    <dbReference type="NCBI Taxonomy" id="587753"/>
    <lineage>
        <taxon>Bacteria</taxon>
        <taxon>Pseudomonadati</taxon>
        <taxon>Pseudomonadota</taxon>
        <taxon>Gammaproteobacteria</taxon>
        <taxon>Pseudomonadales</taxon>
        <taxon>Pseudomonadaceae</taxon>
        <taxon>Pseudomonas</taxon>
    </lineage>
</organism>
<dbReference type="Proteomes" id="UP000185578">
    <property type="component" value="Unassembled WGS sequence"/>
</dbReference>
<dbReference type="OrthoDB" id="7023987at2"/>
<name>A0A1Q8EJ90_9PSED</name>
<reference evidence="2 3" key="1">
    <citation type="submission" date="2016-12" db="EMBL/GenBank/DDBJ databases">
        <authorList>
            <person name="Song W.-J."/>
            <person name="Kurnit D.M."/>
        </authorList>
    </citation>
    <scope>NUCLEOTIDE SEQUENCE [LARGE SCALE GENOMIC DNA]</scope>
    <source>
        <strain evidence="2 3">PCL1601</strain>
    </source>
</reference>
<sequence>MNLSSVIKGILLVLILFGLMACVLPARTSLVRLGDGGAWGWFLIGQNAAPAGSDYVAHAF</sequence>
<comment type="caution">
    <text evidence="2">The sequence shown here is derived from an EMBL/GenBank/DDBJ whole genome shotgun (WGS) entry which is preliminary data.</text>
</comment>
<evidence type="ECO:0000313" key="2">
    <source>
        <dbReference type="EMBL" id="OLF51861.1"/>
    </source>
</evidence>
<keyword evidence="1" id="KW-0472">Membrane</keyword>
<evidence type="ECO:0000313" key="3">
    <source>
        <dbReference type="Proteomes" id="UP000185578"/>
    </source>
</evidence>
<accession>A0A1Q8EJ90</accession>
<keyword evidence="1" id="KW-0812">Transmembrane</keyword>
<evidence type="ECO:0000256" key="1">
    <source>
        <dbReference type="SAM" id="Phobius"/>
    </source>
</evidence>
<protein>
    <submittedName>
        <fullName evidence="2">Uncharacterized protein</fullName>
    </submittedName>
</protein>
<feature type="transmembrane region" description="Helical" evidence="1">
    <location>
        <begin position="6"/>
        <end position="24"/>
    </location>
</feature>
<dbReference type="EMBL" id="MSCT01000020">
    <property type="protein sequence ID" value="OLF51861.1"/>
    <property type="molecule type" value="Genomic_DNA"/>
</dbReference>